<dbReference type="SUPFAM" id="SSF53955">
    <property type="entry name" value="Lysozyme-like"/>
    <property type="match status" value="1"/>
</dbReference>
<comment type="similarity">
    <text evidence="2">Belongs to the virb1 family.</text>
</comment>
<dbReference type="Pfam" id="PF01464">
    <property type="entry name" value="SLT"/>
    <property type="match status" value="1"/>
</dbReference>
<organism evidence="5 6">
    <name type="scientific">Parasphingorhabdus litoris</name>
    <dbReference type="NCBI Taxonomy" id="394733"/>
    <lineage>
        <taxon>Bacteria</taxon>
        <taxon>Pseudomonadati</taxon>
        <taxon>Pseudomonadota</taxon>
        <taxon>Alphaproteobacteria</taxon>
        <taxon>Sphingomonadales</taxon>
        <taxon>Sphingomonadaceae</taxon>
        <taxon>Parasphingorhabdus</taxon>
    </lineage>
</organism>
<dbReference type="InterPro" id="IPR008258">
    <property type="entry name" value="Transglycosylase_SLT_dom_1"/>
</dbReference>
<dbReference type="InterPro" id="IPR023346">
    <property type="entry name" value="Lysozyme-like_dom_sf"/>
</dbReference>
<keyword evidence="6" id="KW-1185">Reference proteome</keyword>
<proteinExistence type="inferred from homology"/>
<evidence type="ECO:0000256" key="1">
    <source>
        <dbReference type="ARBA" id="ARBA00007734"/>
    </source>
</evidence>
<dbReference type="Gene3D" id="1.10.530.10">
    <property type="match status" value="1"/>
</dbReference>
<dbReference type="CDD" id="cd00254">
    <property type="entry name" value="LT-like"/>
    <property type="match status" value="1"/>
</dbReference>
<dbReference type="Proteomes" id="UP001500713">
    <property type="component" value="Unassembled WGS sequence"/>
</dbReference>
<evidence type="ECO:0000313" key="6">
    <source>
        <dbReference type="Proteomes" id="UP001500713"/>
    </source>
</evidence>
<dbReference type="PANTHER" id="PTHR37423:SF2">
    <property type="entry name" value="MEMBRANE-BOUND LYTIC MUREIN TRANSGLYCOSYLASE C"/>
    <property type="match status" value="1"/>
</dbReference>
<dbReference type="InterPro" id="IPR000189">
    <property type="entry name" value="Transglyc_AS"/>
</dbReference>
<evidence type="ECO:0000256" key="2">
    <source>
        <dbReference type="ARBA" id="ARBA00009387"/>
    </source>
</evidence>
<comment type="caution">
    <text evidence="5">The sequence shown here is derived from an EMBL/GenBank/DDBJ whole genome shotgun (WGS) entry which is preliminary data.</text>
</comment>
<sequence length="229" mass="25057">MPRDDGSRDGKAQRVMAKHEKTEPLQREYTSAVRQSRPIAEDEQRVLTIAPDAQEVGAWEEAAAVSSANHDLAGQTPGAEILSLRPRSYSTRHDALIAEIALRYSIDPLLLHAVIKQESGYRAKVRSHAGAVGLMQIMPGTGKMLGVPSNRLTDPASNVDAGARHLRDLHAKYGGDFDLVLAAYNAGEGAVRKYGNRIPPFKETQNYVRSVKAHYVRLIGENGYSGVQF</sequence>
<accession>A0ABN1ANH7</accession>
<evidence type="ECO:0000313" key="5">
    <source>
        <dbReference type="EMBL" id="GAA0480690.1"/>
    </source>
</evidence>
<dbReference type="PROSITE" id="PS00922">
    <property type="entry name" value="TRANSGLYCOSYLASE"/>
    <property type="match status" value="1"/>
</dbReference>
<feature type="domain" description="Transglycosylase SLT" evidence="4">
    <location>
        <begin position="96"/>
        <end position="197"/>
    </location>
</feature>
<evidence type="ECO:0000259" key="4">
    <source>
        <dbReference type="Pfam" id="PF01464"/>
    </source>
</evidence>
<feature type="region of interest" description="Disordered" evidence="3">
    <location>
        <begin position="1"/>
        <end position="37"/>
    </location>
</feature>
<protein>
    <recommendedName>
        <fullName evidence="4">Transglycosylase SLT domain-containing protein</fullName>
    </recommendedName>
</protein>
<reference evidence="5 6" key="1">
    <citation type="journal article" date="2019" name="Int. J. Syst. Evol. Microbiol.">
        <title>The Global Catalogue of Microorganisms (GCM) 10K type strain sequencing project: providing services to taxonomists for standard genome sequencing and annotation.</title>
        <authorList>
            <consortium name="The Broad Institute Genomics Platform"/>
            <consortium name="The Broad Institute Genome Sequencing Center for Infectious Disease"/>
            <person name="Wu L."/>
            <person name="Ma J."/>
        </authorList>
    </citation>
    <scope>NUCLEOTIDE SEQUENCE [LARGE SCALE GENOMIC DNA]</scope>
    <source>
        <strain evidence="5 6">JCM 14162</strain>
    </source>
</reference>
<feature type="compositionally biased region" description="Basic and acidic residues" evidence="3">
    <location>
        <begin position="1"/>
        <end position="26"/>
    </location>
</feature>
<name>A0ABN1ANH7_9SPHN</name>
<dbReference type="PANTHER" id="PTHR37423">
    <property type="entry name" value="SOLUBLE LYTIC MUREIN TRANSGLYCOSYLASE-RELATED"/>
    <property type="match status" value="1"/>
</dbReference>
<dbReference type="EMBL" id="BAAAEM010000003">
    <property type="protein sequence ID" value="GAA0480690.1"/>
    <property type="molecule type" value="Genomic_DNA"/>
</dbReference>
<comment type="similarity">
    <text evidence="1">Belongs to the transglycosylase Slt family.</text>
</comment>
<evidence type="ECO:0000256" key="3">
    <source>
        <dbReference type="SAM" id="MobiDB-lite"/>
    </source>
</evidence>
<gene>
    <name evidence="5" type="ORF">GCM10009096_23460</name>
</gene>